<gene>
    <name evidence="1" type="ORF">CCHR01_06563</name>
</gene>
<dbReference type="Proteomes" id="UP001243330">
    <property type="component" value="Unassembled WGS sequence"/>
</dbReference>
<sequence>MLQPKHRIASYQCTAKTSSHVSMAVNRGSAKLSQGCEPTEKTAFSDKAVWQPSTYIREYVEERQRSYRRLACHTTPEQVIDEKRKAAANALQAFCDAMCGEVTAAAFCVDECGRQSTENKLENDGSPSTRVRQV</sequence>
<proteinExistence type="predicted"/>
<evidence type="ECO:0000313" key="1">
    <source>
        <dbReference type="EMBL" id="KAK1850816.1"/>
    </source>
</evidence>
<accession>A0AAD9ENC1</accession>
<evidence type="ECO:0000313" key="2">
    <source>
        <dbReference type="Proteomes" id="UP001243330"/>
    </source>
</evidence>
<dbReference type="EMBL" id="JAQOWY010000110">
    <property type="protein sequence ID" value="KAK1850816.1"/>
    <property type="molecule type" value="Genomic_DNA"/>
</dbReference>
<organism evidence="1 2">
    <name type="scientific">Colletotrichum chrysophilum</name>
    <dbReference type="NCBI Taxonomy" id="1836956"/>
    <lineage>
        <taxon>Eukaryota</taxon>
        <taxon>Fungi</taxon>
        <taxon>Dikarya</taxon>
        <taxon>Ascomycota</taxon>
        <taxon>Pezizomycotina</taxon>
        <taxon>Sordariomycetes</taxon>
        <taxon>Hypocreomycetidae</taxon>
        <taxon>Glomerellales</taxon>
        <taxon>Glomerellaceae</taxon>
        <taxon>Colletotrichum</taxon>
        <taxon>Colletotrichum gloeosporioides species complex</taxon>
    </lineage>
</organism>
<dbReference type="AlphaFoldDB" id="A0AAD9ENC1"/>
<comment type="caution">
    <text evidence="1">The sequence shown here is derived from an EMBL/GenBank/DDBJ whole genome shotgun (WGS) entry which is preliminary data.</text>
</comment>
<keyword evidence="2" id="KW-1185">Reference proteome</keyword>
<name>A0AAD9ENC1_9PEZI</name>
<protein>
    <submittedName>
        <fullName evidence="1">Uncharacterized protein</fullName>
    </submittedName>
</protein>
<reference evidence="1" key="1">
    <citation type="submission" date="2023-01" db="EMBL/GenBank/DDBJ databases">
        <title>Colletotrichum chrysophilum M932 genome sequence.</title>
        <authorList>
            <person name="Baroncelli R."/>
        </authorList>
    </citation>
    <scope>NUCLEOTIDE SEQUENCE</scope>
    <source>
        <strain evidence="1">M932</strain>
    </source>
</reference>